<sequence length="106" mass="11442">MIPQDTIPEGAELDAQLTAYVSEFFARKFGGEGEGDVFIDLMKTAILAERQRCAAVIRAKADQSKALWDEFIASGRDGPASSSHPAYYDWADEIMNGISAPKGGEA</sequence>
<evidence type="ECO:0000313" key="5">
    <source>
        <dbReference type="Proteomes" id="UP000524535"/>
    </source>
</evidence>
<reference evidence="4 5" key="1">
    <citation type="submission" date="2020-08" db="EMBL/GenBank/DDBJ databases">
        <title>Genomic Encyclopedia of Type Strains, Phase IV (KMG-V): Genome sequencing to study the core and pangenomes of soil and plant-associated prokaryotes.</title>
        <authorList>
            <person name="Whitman W."/>
        </authorList>
    </citation>
    <scope>NUCLEOTIDE SEQUENCE [LARGE SCALE GENOMIC DNA]</scope>
    <source>
        <strain evidence="2 5">SEMIA 444</strain>
        <strain evidence="1 4">SEMIA 448</strain>
        <strain evidence="3 6">SEMIA 452</strain>
    </source>
</reference>
<protein>
    <submittedName>
        <fullName evidence="2">Uncharacterized protein</fullName>
    </submittedName>
</protein>
<dbReference type="EMBL" id="JACIHM010000001">
    <property type="protein sequence ID" value="MBB4444325.1"/>
    <property type="molecule type" value="Genomic_DNA"/>
</dbReference>
<evidence type="ECO:0000313" key="4">
    <source>
        <dbReference type="Proteomes" id="UP000520770"/>
    </source>
</evidence>
<name>A0A7W6T9V9_9HYPH</name>
<dbReference type="EMBL" id="JACIGW010000001">
    <property type="protein sequence ID" value="MBB4347969.1"/>
    <property type="molecule type" value="Genomic_DNA"/>
</dbReference>
<evidence type="ECO:0000313" key="3">
    <source>
        <dbReference type="EMBL" id="MBB4444325.1"/>
    </source>
</evidence>
<proteinExistence type="predicted"/>
<evidence type="ECO:0000313" key="1">
    <source>
        <dbReference type="EMBL" id="MBB4347969.1"/>
    </source>
</evidence>
<gene>
    <name evidence="2" type="ORF">GGE31_000108</name>
    <name evidence="1" type="ORF">GGE33_001677</name>
    <name evidence="3" type="ORF">GGE35_000107</name>
</gene>
<dbReference type="Proteomes" id="UP000520770">
    <property type="component" value="Unassembled WGS sequence"/>
</dbReference>
<dbReference type="Proteomes" id="UP000524535">
    <property type="component" value="Unassembled WGS sequence"/>
</dbReference>
<dbReference type="EMBL" id="JACIGY010000001">
    <property type="protein sequence ID" value="MBB4409637.1"/>
    <property type="molecule type" value="Genomic_DNA"/>
</dbReference>
<organism evidence="2 5">
    <name type="scientific">Aliirhizobium cellulosilyticum</name>
    <dbReference type="NCBI Taxonomy" id="393664"/>
    <lineage>
        <taxon>Bacteria</taxon>
        <taxon>Pseudomonadati</taxon>
        <taxon>Pseudomonadota</taxon>
        <taxon>Alphaproteobacteria</taxon>
        <taxon>Hyphomicrobiales</taxon>
        <taxon>Rhizobiaceae</taxon>
        <taxon>Aliirhizobium</taxon>
    </lineage>
</organism>
<keyword evidence="5" id="KW-1185">Reference proteome</keyword>
<evidence type="ECO:0000313" key="2">
    <source>
        <dbReference type="EMBL" id="MBB4409637.1"/>
    </source>
</evidence>
<evidence type="ECO:0000313" key="6">
    <source>
        <dbReference type="Proteomes" id="UP000576087"/>
    </source>
</evidence>
<dbReference type="AlphaFoldDB" id="A0A7W6T9V9"/>
<dbReference type="RefSeq" id="WP_183822016.1">
    <property type="nucleotide sequence ID" value="NZ_JACIGW010000001.1"/>
</dbReference>
<accession>A0A7W6T9V9</accession>
<comment type="caution">
    <text evidence="2">The sequence shown here is derived from an EMBL/GenBank/DDBJ whole genome shotgun (WGS) entry which is preliminary data.</text>
</comment>
<dbReference type="Proteomes" id="UP000576087">
    <property type="component" value="Unassembled WGS sequence"/>
</dbReference>